<organism evidence="1 2">
    <name type="scientific">Fusarium solani</name>
    <name type="common">Filamentous fungus</name>
    <dbReference type="NCBI Taxonomy" id="169388"/>
    <lineage>
        <taxon>Eukaryota</taxon>
        <taxon>Fungi</taxon>
        <taxon>Dikarya</taxon>
        <taxon>Ascomycota</taxon>
        <taxon>Pezizomycotina</taxon>
        <taxon>Sordariomycetes</taxon>
        <taxon>Hypocreomycetidae</taxon>
        <taxon>Hypocreales</taxon>
        <taxon>Nectriaceae</taxon>
        <taxon>Fusarium</taxon>
        <taxon>Fusarium solani species complex</taxon>
    </lineage>
</organism>
<comment type="caution">
    <text evidence="1">The sequence shown here is derived from an EMBL/GenBank/DDBJ whole genome shotgun (WGS) entry which is preliminary data.</text>
</comment>
<dbReference type="AlphaFoldDB" id="A0A9P9KTM8"/>
<reference evidence="1" key="1">
    <citation type="journal article" date="2021" name="Nat. Commun.">
        <title>Genetic determinants of endophytism in the Arabidopsis root mycobiome.</title>
        <authorList>
            <person name="Mesny F."/>
            <person name="Miyauchi S."/>
            <person name="Thiergart T."/>
            <person name="Pickel B."/>
            <person name="Atanasova L."/>
            <person name="Karlsson M."/>
            <person name="Huettel B."/>
            <person name="Barry K.W."/>
            <person name="Haridas S."/>
            <person name="Chen C."/>
            <person name="Bauer D."/>
            <person name="Andreopoulos W."/>
            <person name="Pangilinan J."/>
            <person name="LaButti K."/>
            <person name="Riley R."/>
            <person name="Lipzen A."/>
            <person name="Clum A."/>
            <person name="Drula E."/>
            <person name="Henrissat B."/>
            <person name="Kohler A."/>
            <person name="Grigoriev I.V."/>
            <person name="Martin F.M."/>
            <person name="Hacquard S."/>
        </authorList>
    </citation>
    <scope>NUCLEOTIDE SEQUENCE</scope>
    <source>
        <strain evidence="1">FSSC 5 MPI-SDFR-AT-0091</strain>
    </source>
</reference>
<accession>A0A9P9KTM8</accession>
<dbReference type="PANTHER" id="PTHR36922">
    <property type="entry name" value="BLL2446 PROTEIN"/>
    <property type="match status" value="1"/>
</dbReference>
<name>A0A9P9KTM8_FUSSL</name>
<dbReference type="SUPFAM" id="SSF109854">
    <property type="entry name" value="DinB/YfiT-like putative metalloenzymes"/>
    <property type="match status" value="1"/>
</dbReference>
<dbReference type="EMBL" id="JAGTJS010000005">
    <property type="protein sequence ID" value="KAH7268319.1"/>
    <property type="molecule type" value="Genomic_DNA"/>
</dbReference>
<dbReference type="PANTHER" id="PTHR36922:SF1">
    <property type="entry name" value="DUF1993 DOMAIN-CONTAINING PROTEIN"/>
    <property type="match status" value="1"/>
</dbReference>
<proteinExistence type="predicted"/>
<evidence type="ECO:0000313" key="1">
    <source>
        <dbReference type="EMBL" id="KAH7268319.1"/>
    </source>
</evidence>
<dbReference type="InterPro" id="IPR034660">
    <property type="entry name" value="DinB/YfiT-like"/>
</dbReference>
<keyword evidence="2" id="KW-1185">Reference proteome</keyword>
<sequence length="210" mass="23268">MLILATSLALTPHYRTYTSSNLSLHNIKATFIGPAIMAFTLYDATIVDAKTILETLDGLLKKAEEQPNAESFLRARLYEDMNPLTFQIHAATRFTELVLARLTGREAVQYEDNLVSYADMHARIAKVLAALEKADKDTVNRYGEEVLPTALPSAGTMDISGKAFAKGAAIPNIYFHLNMTYAILRKEGVPLGKKDYAMGFAMDHILKPKQ</sequence>
<protein>
    <submittedName>
        <fullName evidence="1">Uncharacterized protein</fullName>
    </submittedName>
</protein>
<evidence type="ECO:0000313" key="2">
    <source>
        <dbReference type="Proteomes" id="UP000736672"/>
    </source>
</evidence>
<dbReference type="InterPro" id="IPR018531">
    <property type="entry name" value="DUF1993"/>
</dbReference>
<dbReference type="Gene3D" id="1.20.120.450">
    <property type="entry name" value="dinb family like domain"/>
    <property type="match status" value="1"/>
</dbReference>
<dbReference type="OrthoDB" id="3724345at2759"/>
<gene>
    <name evidence="1" type="ORF">B0J15DRAFT_486578</name>
</gene>
<dbReference type="Pfam" id="PF09351">
    <property type="entry name" value="DUF1993"/>
    <property type="match status" value="1"/>
</dbReference>
<dbReference type="Proteomes" id="UP000736672">
    <property type="component" value="Unassembled WGS sequence"/>
</dbReference>